<evidence type="ECO:0000313" key="3">
    <source>
        <dbReference type="Proteomes" id="UP001302602"/>
    </source>
</evidence>
<comment type="caution">
    <text evidence="2">The sequence shown here is derived from an EMBL/GenBank/DDBJ whole genome shotgun (WGS) entry which is preliminary data.</text>
</comment>
<dbReference type="AlphaFoldDB" id="A0AAN6U5Z1"/>
<dbReference type="EMBL" id="MU853224">
    <property type="protein sequence ID" value="KAK4127083.1"/>
    <property type="molecule type" value="Genomic_DNA"/>
</dbReference>
<feature type="compositionally biased region" description="Polar residues" evidence="1">
    <location>
        <begin position="530"/>
        <end position="540"/>
    </location>
</feature>
<feature type="compositionally biased region" description="Low complexity" evidence="1">
    <location>
        <begin position="502"/>
        <end position="518"/>
    </location>
</feature>
<feature type="compositionally biased region" description="Low complexity" evidence="1">
    <location>
        <begin position="454"/>
        <end position="469"/>
    </location>
</feature>
<feature type="region of interest" description="Disordered" evidence="1">
    <location>
        <begin position="334"/>
        <end position="409"/>
    </location>
</feature>
<evidence type="ECO:0000313" key="2">
    <source>
        <dbReference type="EMBL" id="KAK4127083.1"/>
    </source>
</evidence>
<sequence length="696" mass="73048">MAPSAPPPPRVRLTKSGRPWKRMGPAPKPLAERLKNRGLKEVKRVERSYTRERKIEVLLWLLNHRVEDVRGHRPRRRIGDPIEMEVANPGTEEALNGVLIWNRAPTYAEASQYWKIPVPTIQGWWDARKKILDGTGVELPEVGRGGPITLTPAPPGVDPHPVSTAKRLRGPSNKNNGEQQHGQRAASSTEQSVGTPATTPATPAAPAPNGALYPSTLNWMGEKSSNASGTRPASLLPTSPAGSGQPANVASLGPPAGLPGRPPAGKSKKSAAPAPQLPRGLPPAFDPANYVVVYIGPQPGPLHGQHCIHPGAILPVVHSGQPIEVAPTSFVSVYPSHPPPPGPRPPPPPPNATYIGEAVYPDPHDPPNPGQHPPHGPPGSVRSHPPSGQPHPPIQAPARSNGHRPLLPAYGPAGYVSPYAPPTSAAVARPPPRPIPRAVQAGDPRRPLAPTPQAPASANQSPASATNTAHGQLARDITTGPPEAQQQNHVAPPGQQPAESQPLPTATGTKPAPPAALTESEAATRPANEQEPSASGNMEPNLQRRGMERPDTPAPEYQEPPPPSAEDETPMDTTPSFQEDTTSPYAEDTVYGTADSAEVNAAESSGEDNLTSGPLETAAQTDAHEDTTMPMEMERDGKEPAGEAPTAGLQGEPSANEEGEEKETTTTPMDIDTAADQLNDELTDSLSESAVSTPAS</sequence>
<dbReference type="GeneID" id="87833659"/>
<feature type="region of interest" description="Disordered" evidence="1">
    <location>
        <begin position="1"/>
        <end position="29"/>
    </location>
</feature>
<feature type="compositionally biased region" description="Low complexity" evidence="1">
    <location>
        <begin position="263"/>
        <end position="274"/>
    </location>
</feature>
<dbReference type="RefSeq" id="XP_062650854.1">
    <property type="nucleotide sequence ID" value="XM_062796891.1"/>
</dbReference>
<name>A0AAN6U5Z1_9PEZI</name>
<reference evidence="2" key="1">
    <citation type="journal article" date="2023" name="Mol. Phylogenet. Evol.">
        <title>Genome-scale phylogeny and comparative genomics of the fungal order Sordariales.</title>
        <authorList>
            <person name="Hensen N."/>
            <person name="Bonometti L."/>
            <person name="Westerberg I."/>
            <person name="Brannstrom I.O."/>
            <person name="Guillou S."/>
            <person name="Cros-Aarteil S."/>
            <person name="Calhoun S."/>
            <person name="Haridas S."/>
            <person name="Kuo A."/>
            <person name="Mondo S."/>
            <person name="Pangilinan J."/>
            <person name="Riley R."/>
            <person name="LaButti K."/>
            <person name="Andreopoulos B."/>
            <person name="Lipzen A."/>
            <person name="Chen C."/>
            <person name="Yan M."/>
            <person name="Daum C."/>
            <person name="Ng V."/>
            <person name="Clum A."/>
            <person name="Steindorff A."/>
            <person name="Ohm R.A."/>
            <person name="Martin F."/>
            <person name="Silar P."/>
            <person name="Natvig D.O."/>
            <person name="Lalanne C."/>
            <person name="Gautier V."/>
            <person name="Ament-Velasquez S.L."/>
            <person name="Kruys A."/>
            <person name="Hutchinson M.I."/>
            <person name="Powell A.J."/>
            <person name="Barry K."/>
            <person name="Miller A.N."/>
            <person name="Grigoriev I.V."/>
            <person name="Debuchy R."/>
            <person name="Gladieux P."/>
            <person name="Hiltunen Thoren M."/>
            <person name="Johannesson H."/>
        </authorList>
    </citation>
    <scope>NUCLEOTIDE SEQUENCE</scope>
    <source>
        <strain evidence="2">CBS 731.68</strain>
    </source>
</reference>
<feature type="compositionally biased region" description="Pro residues" evidence="1">
    <location>
        <begin position="366"/>
        <end position="377"/>
    </location>
</feature>
<evidence type="ECO:0000256" key="1">
    <source>
        <dbReference type="SAM" id="MobiDB-lite"/>
    </source>
</evidence>
<protein>
    <submittedName>
        <fullName evidence="2">Uncharacterized protein</fullName>
    </submittedName>
</protein>
<accession>A0AAN6U5Z1</accession>
<feature type="compositionally biased region" description="Pro residues" evidence="1">
    <location>
        <begin position="336"/>
        <end position="351"/>
    </location>
</feature>
<feature type="region of interest" description="Disordered" evidence="1">
    <location>
        <begin position="422"/>
        <end position="696"/>
    </location>
</feature>
<keyword evidence="3" id="KW-1185">Reference proteome</keyword>
<feature type="compositionally biased region" description="Polar residues" evidence="1">
    <location>
        <begin position="172"/>
        <end position="194"/>
    </location>
</feature>
<feature type="compositionally biased region" description="Polar residues" evidence="1">
    <location>
        <begin position="607"/>
        <end position="620"/>
    </location>
</feature>
<gene>
    <name evidence="2" type="ORF">N657DRAFT_687434</name>
</gene>
<feature type="compositionally biased region" description="Polar residues" evidence="1">
    <location>
        <begin position="684"/>
        <end position="696"/>
    </location>
</feature>
<feature type="compositionally biased region" description="Low complexity" evidence="1">
    <location>
        <begin position="195"/>
        <end position="208"/>
    </location>
</feature>
<feature type="compositionally biased region" description="Polar residues" evidence="1">
    <location>
        <begin position="215"/>
        <end position="248"/>
    </location>
</feature>
<organism evidence="2 3">
    <name type="scientific">Parathielavia appendiculata</name>
    <dbReference type="NCBI Taxonomy" id="2587402"/>
    <lineage>
        <taxon>Eukaryota</taxon>
        <taxon>Fungi</taxon>
        <taxon>Dikarya</taxon>
        <taxon>Ascomycota</taxon>
        <taxon>Pezizomycotina</taxon>
        <taxon>Sordariomycetes</taxon>
        <taxon>Sordariomycetidae</taxon>
        <taxon>Sordariales</taxon>
        <taxon>Chaetomiaceae</taxon>
        <taxon>Parathielavia</taxon>
    </lineage>
</organism>
<feature type="compositionally biased region" description="Basic residues" evidence="1">
    <location>
        <begin position="12"/>
        <end position="21"/>
    </location>
</feature>
<feature type="compositionally biased region" description="Pro residues" evidence="1">
    <location>
        <begin position="1"/>
        <end position="10"/>
    </location>
</feature>
<dbReference type="Proteomes" id="UP001302602">
    <property type="component" value="Unassembled WGS sequence"/>
</dbReference>
<proteinExistence type="predicted"/>
<feature type="compositionally biased region" description="Basic and acidic residues" evidence="1">
    <location>
        <begin position="622"/>
        <end position="641"/>
    </location>
</feature>
<reference evidence="2" key="2">
    <citation type="submission" date="2023-05" db="EMBL/GenBank/DDBJ databases">
        <authorList>
            <consortium name="Lawrence Berkeley National Laboratory"/>
            <person name="Steindorff A."/>
            <person name="Hensen N."/>
            <person name="Bonometti L."/>
            <person name="Westerberg I."/>
            <person name="Brannstrom I.O."/>
            <person name="Guillou S."/>
            <person name="Cros-Aarteil S."/>
            <person name="Calhoun S."/>
            <person name="Haridas S."/>
            <person name="Kuo A."/>
            <person name="Mondo S."/>
            <person name="Pangilinan J."/>
            <person name="Riley R."/>
            <person name="Labutti K."/>
            <person name="Andreopoulos B."/>
            <person name="Lipzen A."/>
            <person name="Chen C."/>
            <person name="Yanf M."/>
            <person name="Daum C."/>
            <person name="Ng V."/>
            <person name="Clum A."/>
            <person name="Ohm R."/>
            <person name="Martin F."/>
            <person name="Silar P."/>
            <person name="Natvig D."/>
            <person name="Lalanne C."/>
            <person name="Gautier V."/>
            <person name="Ament-Velasquez S.L."/>
            <person name="Kruys A."/>
            <person name="Hutchinson M.I."/>
            <person name="Powell A.J."/>
            <person name="Barry K."/>
            <person name="Miller A.N."/>
            <person name="Grigoriev I.V."/>
            <person name="Debuchy R."/>
            <person name="Gladieux P."/>
            <person name="Thoren M.H."/>
            <person name="Johannesson H."/>
        </authorList>
    </citation>
    <scope>NUCLEOTIDE SEQUENCE</scope>
    <source>
        <strain evidence="2">CBS 731.68</strain>
    </source>
</reference>
<feature type="compositionally biased region" description="Polar residues" evidence="1">
    <location>
        <begin position="571"/>
        <end position="584"/>
    </location>
</feature>
<feature type="region of interest" description="Disordered" evidence="1">
    <location>
        <begin position="138"/>
        <end position="280"/>
    </location>
</feature>